<feature type="signal peptide" evidence="6">
    <location>
        <begin position="1"/>
        <end position="22"/>
    </location>
</feature>
<evidence type="ECO:0000256" key="4">
    <source>
        <dbReference type="SAM" id="MobiDB-lite"/>
    </source>
</evidence>
<feature type="domain" description="CUB" evidence="7">
    <location>
        <begin position="763"/>
        <end position="874"/>
    </location>
</feature>
<comment type="caution">
    <text evidence="3">Lacks conserved residue(s) required for the propagation of feature annotation.</text>
</comment>
<keyword evidence="2" id="KW-1015">Disulfide bond</keyword>
<feature type="compositionally biased region" description="Low complexity" evidence="4">
    <location>
        <begin position="1249"/>
        <end position="1274"/>
    </location>
</feature>
<dbReference type="InterPro" id="IPR000859">
    <property type="entry name" value="CUB_dom"/>
</dbReference>
<keyword evidence="1" id="KW-0677">Repeat</keyword>
<proteinExistence type="predicted"/>
<dbReference type="CDD" id="cd00041">
    <property type="entry name" value="CUB"/>
    <property type="match status" value="5"/>
</dbReference>
<evidence type="ECO:0000313" key="8">
    <source>
        <dbReference type="EMBL" id="KAK7091371.1"/>
    </source>
</evidence>
<dbReference type="EMBL" id="JBAMIC010000022">
    <property type="protein sequence ID" value="KAK7091371.1"/>
    <property type="molecule type" value="Genomic_DNA"/>
</dbReference>
<feature type="chain" id="PRO_5042822981" description="CUB domain-containing protein" evidence="6">
    <location>
        <begin position="23"/>
        <end position="1373"/>
    </location>
</feature>
<evidence type="ECO:0000256" key="1">
    <source>
        <dbReference type="ARBA" id="ARBA00022737"/>
    </source>
</evidence>
<dbReference type="PANTHER" id="PTHR24251">
    <property type="entry name" value="OVOCHYMASE-RELATED"/>
    <property type="match status" value="1"/>
</dbReference>
<feature type="domain" description="CUB" evidence="7">
    <location>
        <begin position="158"/>
        <end position="264"/>
    </location>
</feature>
<dbReference type="Proteomes" id="UP001374579">
    <property type="component" value="Unassembled WGS sequence"/>
</dbReference>
<dbReference type="SMART" id="SM00042">
    <property type="entry name" value="CUB"/>
    <property type="match status" value="5"/>
</dbReference>
<name>A0AAN9AQX0_9CAEN</name>
<feature type="domain" description="CUB" evidence="7">
    <location>
        <begin position="637"/>
        <end position="755"/>
    </location>
</feature>
<gene>
    <name evidence="8" type="ORF">V1264_009058</name>
</gene>
<dbReference type="Pfam" id="PF00431">
    <property type="entry name" value="CUB"/>
    <property type="match status" value="5"/>
</dbReference>
<keyword evidence="5" id="KW-0472">Membrane</keyword>
<evidence type="ECO:0000256" key="2">
    <source>
        <dbReference type="ARBA" id="ARBA00023157"/>
    </source>
</evidence>
<feature type="region of interest" description="Disordered" evidence="4">
    <location>
        <begin position="1129"/>
        <end position="1340"/>
    </location>
</feature>
<dbReference type="FunFam" id="2.60.120.290:FF:000005">
    <property type="entry name" value="Procollagen C-endopeptidase enhancer 1"/>
    <property type="match status" value="3"/>
</dbReference>
<feature type="compositionally biased region" description="Basic and acidic residues" evidence="4">
    <location>
        <begin position="1205"/>
        <end position="1237"/>
    </location>
</feature>
<evidence type="ECO:0000256" key="5">
    <source>
        <dbReference type="SAM" id="Phobius"/>
    </source>
</evidence>
<sequence length="1373" mass="153417">MTTLTPWTAQLILAVVVVAVVGQEAQKVSICSVQKINLDNLSTFHLISPNGTQTINSSPSCKVKVIANVPNSYVQLSVVSFSLGGQDPCSTREEHLTIAFSKTSHYSRGDVDTIRWCGRSHGPVLITREPMELTYNPGSDPAPSGIFEIKLSFAKEVCRPVTMTVDIEPMYIYSPGYPAPYDENLECNWELKAADSRGTVLLDSLCFDVEAHDTCNYDYLRIENDKFCGDQRVTKRSRLQTMNLYFLTDHSDNGRGFVLKVVQNFKGDTSCGRKIRVDSTPVLLQLPAMDSDWPVASIHCWWVLDSGNNNNVVVLDTSQFHTTASCNQFELKLYDGMDNAAHRILSNCAPLQMFQTVRSSSRYLYVDIDLGYGRFKAEVSFTAVSSPRDAPPRVLYAGTAASYVWLNLTAYNDLGILIRGREDDPGNYTSCIELEVKETPSGHSLRNTSDFFYIFSGWNQSFAELGTACGRTSSEQVRSYGSKLFLKFTPKLTTLWLIYRLQKYCQPGMIPLQSLHSRIQTFQSDKGQNGMYPNNAYCRWLIRQDIPFYFTQVKALQSQLNNARGCYDNITVYDVSSGNAGGRSDSGNLLLQWCDAEKPVVLSSEGNSLLVEFITNYRDTAPGFSIEYSSVSLVNECPSMASLMAGEEAKILTSPNYPNNYPNNVDCKWLIKSDHSAIKLTLLFLSIAQEGAQCIGYDFLVVYDGWHTSSPILVDRCGNGFIKSVFISTSNHMLVHFKSDGQNTAHGFQLQYQNITDHTSSPCDVQVLVTDDEDREITSMNYPYSYPSDMDCYWNVRAPTNRVVQLEVVDFDIPSCAAASVSLYDGDSDNSLLISRLCGSQWIGHYTSSQNNMYIRFRANGSQSKGFKFRLQSWTQDSNRVACHGSLALLTASTSKNYIQSPNYPSNYPPNSDCAWRIQSAFHNMTVRLEVEDAKLESSFTCNFDSVSIYEGYGESFATRLGKLCGEQSATYRSRGLYMSIRFISDDTTQFRGFRLAYWAVSDRSPDLPSSQDSQGSSIGPVVGGVLGGVLFLLVGITVLLCVLKRCKQRRCESPRPSRQSSRADERVSTVRFVMSPVIINQMPPPPYPGLHNAGFMYDDSPPAYQAVALRLPPPPLYAELEGLPPYSENMLESYPPSTPTDPKEGGAPVFSGAAPQPGSQEGAGQYSSRQPGRDPENHYHTLVSSASSAGPPPQEQRPRKNRPHHEQQPRENRSPHGQQARENRPPQDQQPRENRLPQDQQPRKNRPPQDQQPRQNRPPHEQQQLENRPPQEQQQREHRPQQEQPWDQNPSFQEPPRQNSPSHERPHKPGPSHTPQPQPQQGREQAPAPPCESPLQVRAPPTAAAAMLLFVENEGTHADAEDADHGMAASYV</sequence>
<feature type="domain" description="CUB" evidence="7">
    <location>
        <begin position="883"/>
        <end position="1001"/>
    </location>
</feature>
<comment type="caution">
    <text evidence="8">The sequence shown here is derived from an EMBL/GenBank/DDBJ whole genome shotgun (WGS) entry which is preliminary data.</text>
</comment>
<feature type="domain" description="CUB" evidence="7">
    <location>
        <begin position="505"/>
        <end position="631"/>
    </location>
</feature>
<keyword evidence="5" id="KW-1133">Transmembrane helix</keyword>
<dbReference type="PROSITE" id="PS01180">
    <property type="entry name" value="CUB"/>
    <property type="match status" value="5"/>
</dbReference>
<dbReference type="Gene3D" id="2.60.120.290">
    <property type="entry name" value="Spermadhesin, CUB domain"/>
    <property type="match status" value="6"/>
</dbReference>
<keyword evidence="6" id="KW-0732">Signal</keyword>
<evidence type="ECO:0000256" key="3">
    <source>
        <dbReference type="PROSITE-ProRule" id="PRU00059"/>
    </source>
</evidence>
<feature type="transmembrane region" description="Helical" evidence="5">
    <location>
        <begin position="1019"/>
        <end position="1044"/>
    </location>
</feature>
<evidence type="ECO:0000256" key="6">
    <source>
        <dbReference type="SAM" id="SignalP"/>
    </source>
</evidence>
<dbReference type="SUPFAM" id="SSF49854">
    <property type="entry name" value="Spermadhesin, CUB domain"/>
    <property type="match status" value="6"/>
</dbReference>
<protein>
    <recommendedName>
        <fullName evidence="7">CUB domain-containing protein</fullName>
    </recommendedName>
</protein>
<dbReference type="InterPro" id="IPR035914">
    <property type="entry name" value="Sperma_CUB_dom_sf"/>
</dbReference>
<evidence type="ECO:0000313" key="9">
    <source>
        <dbReference type="Proteomes" id="UP001374579"/>
    </source>
</evidence>
<keyword evidence="9" id="KW-1185">Reference proteome</keyword>
<reference evidence="8 9" key="1">
    <citation type="submission" date="2024-02" db="EMBL/GenBank/DDBJ databases">
        <title>Chromosome-scale genome assembly of the rough periwinkle Littorina saxatilis.</title>
        <authorList>
            <person name="De Jode A."/>
            <person name="Faria R."/>
            <person name="Formenti G."/>
            <person name="Sims Y."/>
            <person name="Smith T.P."/>
            <person name="Tracey A."/>
            <person name="Wood J.M.D."/>
            <person name="Zagrodzka Z.B."/>
            <person name="Johannesson K."/>
            <person name="Butlin R.K."/>
            <person name="Leder E.H."/>
        </authorList>
    </citation>
    <scope>NUCLEOTIDE SEQUENCE [LARGE SCALE GENOMIC DNA]</scope>
    <source>
        <strain evidence="8">Snail1</strain>
        <tissue evidence="8">Muscle</tissue>
    </source>
</reference>
<organism evidence="8 9">
    <name type="scientific">Littorina saxatilis</name>
    <dbReference type="NCBI Taxonomy" id="31220"/>
    <lineage>
        <taxon>Eukaryota</taxon>
        <taxon>Metazoa</taxon>
        <taxon>Spiralia</taxon>
        <taxon>Lophotrochozoa</taxon>
        <taxon>Mollusca</taxon>
        <taxon>Gastropoda</taxon>
        <taxon>Caenogastropoda</taxon>
        <taxon>Littorinimorpha</taxon>
        <taxon>Littorinoidea</taxon>
        <taxon>Littorinidae</taxon>
        <taxon>Littorina</taxon>
    </lineage>
</organism>
<evidence type="ECO:0000259" key="7">
    <source>
        <dbReference type="PROSITE" id="PS01180"/>
    </source>
</evidence>
<feature type="compositionally biased region" description="Polar residues" evidence="4">
    <location>
        <begin position="1287"/>
        <end position="1302"/>
    </location>
</feature>
<keyword evidence="5" id="KW-0812">Transmembrane</keyword>
<accession>A0AAN9AQX0</accession>